<sequence>MDLLTDIIQLLRPKILTWKTIETNHRWGMVIPHLDLPRFSLVTKGSCWYVPDSGTPFLMRQGDYLLLTQRPQYRLVSDMGVIPCLDELLSLSSPAEQHDYIRWQGNPLGETTRLVGGYFQIAPEQSALANALLPELIHVRFGDEEAGRLQPLIGLIANEASSSLPGHDLVMGRLIEIMLVELLRHPMQRADKQQKGWLAGLSDPRIAAALQAMHANVARQWTLETLARHIGMSRSAFAQRFCEKVGLPAGTYLANWRFALAKDALLNSQRSIADIALSIGYLSDSAFSTAFSRSFGCSPRRFREASSVRAGEKAI</sequence>
<keyword evidence="3" id="KW-0804">Transcription</keyword>
<evidence type="ECO:0000256" key="3">
    <source>
        <dbReference type="ARBA" id="ARBA00023163"/>
    </source>
</evidence>
<accession>A0ABX0VJD1</accession>
<dbReference type="Pfam" id="PF12852">
    <property type="entry name" value="Cupin_6"/>
    <property type="match status" value="1"/>
</dbReference>
<dbReference type="RefSeq" id="WP_167606064.1">
    <property type="nucleotide sequence ID" value="NZ_SOYS01000001.1"/>
</dbReference>
<dbReference type="Gene3D" id="1.10.10.60">
    <property type="entry name" value="Homeodomain-like"/>
    <property type="match status" value="1"/>
</dbReference>
<keyword evidence="2" id="KW-0238">DNA-binding</keyword>
<dbReference type="PANTHER" id="PTHR46796">
    <property type="entry name" value="HTH-TYPE TRANSCRIPTIONAL ACTIVATOR RHAS-RELATED"/>
    <property type="match status" value="1"/>
</dbReference>
<dbReference type="PRINTS" id="PR00032">
    <property type="entry name" value="HTHARAC"/>
</dbReference>
<dbReference type="InterPro" id="IPR009057">
    <property type="entry name" value="Homeodomain-like_sf"/>
</dbReference>
<protein>
    <submittedName>
        <fullName evidence="5">AraC family transcriptional regulator</fullName>
    </submittedName>
</protein>
<reference evidence="5 6" key="1">
    <citation type="journal article" date="2020" name="Microorganisms">
        <title>Polyphasic Characterisation of Cedecea colo sp. nov., a New Enteric Bacterium Isolated from the Koala Hindgut.</title>
        <authorList>
            <person name="Boath J.M."/>
            <person name="Dakhal S."/>
            <person name="Van T.T.H."/>
            <person name="Moore R.J."/>
            <person name="Dekiwadia C."/>
            <person name="Macreadie I.G."/>
        </authorList>
    </citation>
    <scope>NUCLEOTIDE SEQUENCE [LARGE SCALE GENOMIC DNA]</scope>
    <source>
        <strain evidence="5 6">ZA</strain>
    </source>
</reference>
<proteinExistence type="predicted"/>
<evidence type="ECO:0000313" key="5">
    <source>
        <dbReference type="EMBL" id="NIY46252.1"/>
    </source>
</evidence>
<feature type="domain" description="HTH araC/xylS-type" evidence="4">
    <location>
        <begin position="207"/>
        <end position="305"/>
    </location>
</feature>
<organism evidence="5 6">
    <name type="scientific">Cedecea colo</name>
    <dbReference type="NCBI Taxonomy" id="2552946"/>
    <lineage>
        <taxon>Bacteria</taxon>
        <taxon>Pseudomonadati</taxon>
        <taxon>Pseudomonadota</taxon>
        <taxon>Gammaproteobacteria</taxon>
        <taxon>Enterobacterales</taxon>
        <taxon>Enterobacteriaceae</taxon>
        <taxon>Cedecea</taxon>
    </lineage>
</organism>
<dbReference type="PANTHER" id="PTHR46796:SF7">
    <property type="entry name" value="ARAC FAMILY TRANSCRIPTIONAL REGULATOR"/>
    <property type="match status" value="1"/>
</dbReference>
<gene>
    <name evidence="5" type="ORF">E2L00_01580</name>
</gene>
<dbReference type="InterPro" id="IPR032783">
    <property type="entry name" value="AraC_lig"/>
</dbReference>
<keyword evidence="6" id="KW-1185">Reference proteome</keyword>
<dbReference type="InterPro" id="IPR018060">
    <property type="entry name" value="HTH_AraC"/>
</dbReference>
<evidence type="ECO:0000259" key="4">
    <source>
        <dbReference type="PROSITE" id="PS01124"/>
    </source>
</evidence>
<dbReference type="Pfam" id="PF12833">
    <property type="entry name" value="HTH_18"/>
    <property type="match status" value="1"/>
</dbReference>
<evidence type="ECO:0000256" key="1">
    <source>
        <dbReference type="ARBA" id="ARBA00023015"/>
    </source>
</evidence>
<name>A0ABX0VJD1_9ENTR</name>
<dbReference type="SMART" id="SM00342">
    <property type="entry name" value="HTH_ARAC"/>
    <property type="match status" value="1"/>
</dbReference>
<dbReference type="PROSITE" id="PS01124">
    <property type="entry name" value="HTH_ARAC_FAMILY_2"/>
    <property type="match status" value="1"/>
</dbReference>
<evidence type="ECO:0000256" key="2">
    <source>
        <dbReference type="ARBA" id="ARBA00023125"/>
    </source>
</evidence>
<evidence type="ECO:0000313" key="6">
    <source>
        <dbReference type="Proteomes" id="UP000697927"/>
    </source>
</evidence>
<comment type="caution">
    <text evidence="5">The sequence shown here is derived from an EMBL/GenBank/DDBJ whole genome shotgun (WGS) entry which is preliminary data.</text>
</comment>
<dbReference type="EMBL" id="SOYS01000001">
    <property type="protein sequence ID" value="NIY46252.1"/>
    <property type="molecule type" value="Genomic_DNA"/>
</dbReference>
<dbReference type="Proteomes" id="UP000697927">
    <property type="component" value="Unassembled WGS sequence"/>
</dbReference>
<keyword evidence="1" id="KW-0805">Transcription regulation</keyword>
<dbReference type="InterPro" id="IPR050204">
    <property type="entry name" value="AraC_XylS_family_regulators"/>
</dbReference>
<dbReference type="SUPFAM" id="SSF46689">
    <property type="entry name" value="Homeodomain-like"/>
    <property type="match status" value="2"/>
</dbReference>
<dbReference type="InterPro" id="IPR020449">
    <property type="entry name" value="Tscrpt_reg_AraC-type_HTH"/>
</dbReference>